<comment type="caution">
    <text evidence="6">The sequence shown here is derived from an EMBL/GenBank/DDBJ whole genome shotgun (WGS) entry which is preliminary data.</text>
</comment>
<dbReference type="GO" id="GO:0016279">
    <property type="term" value="F:protein-lysine N-methyltransferase activity"/>
    <property type="evidence" value="ECO:0007669"/>
    <property type="project" value="InterPro"/>
</dbReference>
<dbReference type="AlphaFoldDB" id="A0A1F5GCY0"/>
<dbReference type="PANTHER" id="PTHR13610:SF9">
    <property type="entry name" value="FI06469P"/>
    <property type="match status" value="1"/>
</dbReference>
<keyword evidence="1" id="KW-0489">Methyltransferase</keyword>
<evidence type="ECO:0000256" key="3">
    <source>
        <dbReference type="ARBA" id="ARBA00022691"/>
    </source>
</evidence>
<evidence type="ECO:0000313" key="7">
    <source>
        <dbReference type="Proteomes" id="UP000178577"/>
    </source>
</evidence>
<dbReference type="GO" id="GO:0032259">
    <property type="term" value="P:methylation"/>
    <property type="evidence" value="ECO:0007669"/>
    <property type="project" value="UniProtKB-KW"/>
</dbReference>
<feature type="domain" description="Methyltransferase" evidence="5">
    <location>
        <begin position="54"/>
        <end position="111"/>
    </location>
</feature>
<evidence type="ECO:0000256" key="4">
    <source>
        <dbReference type="SAM" id="Phobius"/>
    </source>
</evidence>
<accession>A0A1F5GCY0</accession>
<dbReference type="InterPro" id="IPR026170">
    <property type="entry name" value="FAM173A/B"/>
</dbReference>
<reference evidence="6 7" key="1">
    <citation type="journal article" date="2016" name="Nat. Commun.">
        <title>Thousands of microbial genomes shed light on interconnected biogeochemical processes in an aquifer system.</title>
        <authorList>
            <person name="Anantharaman K."/>
            <person name="Brown C.T."/>
            <person name="Hug L.A."/>
            <person name="Sharon I."/>
            <person name="Castelle C.J."/>
            <person name="Probst A.J."/>
            <person name="Thomas B.C."/>
            <person name="Singh A."/>
            <person name="Wilkins M.J."/>
            <person name="Karaoz U."/>
            <person name="Brodie E.L."/>
            <person name="Williams K.H."/>
            <person name="Hubbard S.S."/>
            <person name="Banfield J.F."/>
        </authorList>
    </citation>
    <scope>NUCLEOTIDE SEQUENCE [LARGE SCALE GENOMIC DNA]</scope>
</reference>
<organism evidence="6 7">
    <name type="scientific">Candidatus Curtissbacteria bacterium RIFCSPHIGHO2_01_FULL_40_12</name>
    <dbReference type="NCBI Taxonomy" id="1797710"/>
    <lineage>
        <taxon>Bacteria</taxon>
        <taxon>Candidatus Curtissiibacteriota</taxon>
    </lineage>
</organism>
<dbReference type="PANTHER" id="PTHR13610">
    <property type="entry name" value="METHYLTRANSFERASE DOMAIN-CONTAINING PROTEIN"/>
    <property type="match status" value="1"/>
</dbReference>
<sequence>MVVILLPFLIIITFLLLLVIVLFFFTVFDLFLELPYVGAKREMVSTIVKLAQIEKGETVVDLGSGDGRLLIAAAKKGAKAIGYEINPFLIAVTLIHTKLEGLGNQVWIQRENLWKADLAVADIIFVYAKRKSMQKFEDFVYKNAQKGTRVIVNTNPFPNVKPQKALGKIFLYKI</sequence>
<keyword evidence="4" id="KW-1133">Transmembrane helix</keyword>
<dbReference type="SUPFAM" id="SSF53335">
    <property type="entry name" value="S-adenosyl-L-methionine-dependent methyltransferases"/>
    <property type="match status" value="1"/>
</dbReference>
<dbReference type="Pfam" id="PF13847">
    <property type="entry name" value="Methyltransf_31"/>
    <property type="match status" value="1"/>
</dbReference>
<dbReference type="InterPro" id="IPR025714">
    <property type="entry name" value="Methyltranfer_dom"/>
</dbReference>
<dbReference type="InterPro" id="IPR029063">
    <property type="entry name" value="SAM-dependent_MTases_sf"/>
</dbReference>
<dbReference type="EMBL" id="MFAY01000001">
    <property type="protein sequence ID" value="OGD89705.1"/>
    <property type="molecule type" value="Genomic_DNA"/>
</dbReference>
<name>A0A1F5GCY0_9BACT</name>
<protein>
    <recommendedName>
        <fullName evidence="5">Methyltransferase domain-containing protein</fullName>
    </recommendedName>
</protein>
<gene>
    <name evidence="6" type="ORF">A2693_04755</name>
</gene>
<evidence type="ECO:0000313" key="6">
    <source>
        <dbReference type="EMBL" id="OGD89705.1"/>
    </source>
</evidence>
<evidence type="ECO:0000259" key="5">
    <source>
        <dbReference type="Pfam" id="PF13847"/>
    </source>
</evidence>
<keyword evidence="4" id="KW-0472">Membrane</keyword>
<dbReference type="Gene3D" id="3.40.50.150">
    <property type="entry name" value="Vaccinia Virus protein VP39"/>
    <property type="match status" value="1"/>
</dbReference>
<proteinExistence type="predicted"/>
<evidence type="ECO:0000256" key="2">
    <source>
        <dbReference type="ARBA" id="ARBA00022679"/>
    </source>
</evidence>
<evidence type="ECO:0000256" key="1">
    <source>
        <dbReference type="ARBA" id="ARBA00022603"/>
    </source>
</evidence>
<keyword evidence="2" id="KW-0808">Transferase</keyword>
<feature type="transmembrane region" description="Helical" evidence="4">
    <location>
        <begin position="6"/>
        <end position="32"/>
    </location>
</feature>
<keyword evidence="4" id="KW-0812">Transmembrane</keyword>
<keyword evidence="3" id="KW-0949">S-adenosyl-L-methionine</keyword>
<dbReference type="Proteomes" id="UP000178577">
    <property type="component" value="Unassembled WGS sequence"/>
</dbReference>